<sequence>MHSGWDASYNEVWQWCQVLERYTHRLLLAMVQDGSGRIFPIAFSITPGESASDWVVVALVGALVVLVVGVGRMTHLNRIKNAEVFALPTAEVFESYKAMGIRNEMSSPTVPRTISPATMAYTLSVESESSGNEMPRAMHSNLA</sequence>
<evidence type="ECO:0008006" key="4">
    <source>
        <dbReference type="Google" id="ProtNLM"/>
    </source>
</evidence>
<name>A0A9D4A973_9ROSI</name>
<comment type="caution">
    <text evidence="2">The sequence shown here is derived from an EMBL/GenBank/DDBJ whole genome shotgun (WGS) entry which is preliminary data.</text>
</comment>
<reference evidence="2 3" key="1">
    <citation type="journal article" date="2021" name="Plant Biotechnol. J.">
        <title>Multi-omics assisted identification of the key and species-specific regulatory components of drought-tolerant mechanisms in Gossypium stocksii.</title>
        <authorList>
            <person name="Yu D."/>
            <person name="Ke L."/>
            <person name="Zhang D."/>
            <person name="Wu Y."/>
            <person name="Sun Y."/>
            <person name="Mei J."/>
            <person name="Sun J."/>
            <person name="Sun Y."/>
        </authorList>
    </citation>
    <scope>NUCLEOTIDE SEQUENCE [LARGE SCALE GENOMIC DNA]</scope>
    <source>
        <strain evidence="3">cv. E1</strain>
        <tissue evidence="2">Leaf</tissue>
    </source>
</reference>
<accession>A0A9D4A973</accession>
<keyword evidence="3" id="KW-1185">Reference proteome</keyword>
<dbReference type="AlphaFoldDB" id="A0A9D4A973"/>
<protein>
    <recommendedName>
        <fullName evidence="4">Transmembrane protein</fullName>
    </recommendedName>
</protein>
<evidence type="ECO:0000313" key="2">
    <source>
        <dbReference type="EMBL" id="KAH1096921.1"/>
    </source>
</evidence>
<organism evidence="2 3">
    <name type="scientific">Gossypium stocksii</name>
    <dbReference type="NCBI Taxonomy" id="47602"/>
    <lineage>
        <taxon>Eukaryota</taxon>
        <taxon>Viridiplantae</taxon>
        <taxon>Streptophyta</taxon>
        <taxon>Embryophyta</taxon>
        <taxon>Tracheophyta</taxon>
        <taxon>Spermatophyta</taxon>
        <taxon>Magnoliopsida</taxon>
        <taxon>eudicotyledons</taxon>
        <taxon>Gunneridae</taxon>
        <taxon>Pentapetalae</taxon>
        <taxon>rosids</taxon>
        <taxon>malvids</taxon>
        <taxon>Malvales</taxon>
        <taxon>Malvaceae</taxon>
        <taxon>Malvoideae</taxon>
        <taxon>Gossypium</taxon>
    </lineage>
</organism>
<gene>
    <name evidence="2" type="ORF">J1N35_013842</name>
</gene>
<keyword evidence="1" id="KW-1133">Transmembrane helix</keyword>
<keyword evidence="1" id="KW-0472">Membrane</keyword>
<feature type="transmembrane region" description="Helical" evidence="1">
    <location>
        <begin position="54"/>
        <end position="71"/>
    </location>
</feature>
<keyword evidence="1" id="KW-0812">Transmembrane</keyword>
<dbReference type="Proteomes" id="UP000828251">
    <property type="component" value="Unassembled WGS sequence"/>
</dbReference>
<proteinExistence type="predicted"/>
<dbReference type="EMBL" id="JAIQCV010000005">
    <property type="protein sequence ID" value="KAH1096921.1"/>
    <property type="molecule type" value="Genomic_DNA"/>
</dbReference>
<evidence type="ECO:0000256" key="1">
    <source>
        <dbReference type="SAM" id="Phobius"/>
    </source>
</evidence>
<evidence type="ECO:0000313" key="3">
    <source>
        <dbReference type="Proteomes" id="UP000828251"/>
    </source>
</evidence>